<accession>A0A0R3N537</accession>
<dbReference type="GO" id="GO:0016491">
    <property type="term" value="F:oxidoreductase activity"/>
    <property type="evidence" value="ECO:0007669"/>
    <property type="project" value="UniProtKB-KW"/>
</dbReference>
<dbReference type="CDD" id="cd08887">
    <property type="entry name" value="RHO_alpha_C_3"/>
    <property type="match status" value="1"/>
</dbReference>
<evidence type="ECO:0000256" key="1">
    <source>
        <dbReference type="ARBA" id="ARBA00001962"/>
    </source>
</evidence>
<dbReference type="PANTHER" id="PTHR43756:SF5">
    <property type="entry name" value="CHOLINE MONOOXYGENASE, CHLOROPLASTIC"/>
    <property type="match status" value="1"/>
</dbReference>
<dbReference type="Proteomes" id="UP000051660">
    <property type="component" value="Unassembled WGS sequence"/>
</dbReference>
<feature type="domain" description="Rieske" evidence="8">
    <location>
        <begin position="56"/>
        <end position="161"/>
    </location>
</feature>
<evidence type="ECO:0000256" key="3">
    <source>
        <dbReference type="ARBA" id="ARBA00022723"/>
    </source>
</evidence>
<dbReference type="CDD" id="cd03469">
    <property type="entry name" value="Rieske_RO_Alpha_N"/>
    <property type="match status" value="1"/>
</dbReference>
<protein>
    <recommendedName>
        <fullName evidence="8">Rieske domain-containing protein</fullName>
    </recommendedName>
</protein>
<dbReference type="EMBL" id="LLYB01000059">
    <property type="protein sequence ID" value="KRR25021.1"/>
    <property type="molecule type" value="Genomic_DNA"/>
</dbReference>
<dbReference type="InterPro" id="IPR036922">
    <property type="entry name" value="Rieske_2Fe-2S_sf"/>
</dbReference>
<name>A0A0R3N537_9BRAD</name>
<reference evidence="9 10" key="1">
    <citation type="submission" date="2014-03" db="EMBL/GenBank/DDBJ databases">
        <title>Bradyrhizobium valentinum sp. nov., isolated from effective nodules of Lupinus mariae-josephae, a lupine endemic of basic-lime soils in Eastern Spain.</title>
        <authorList>
            <person name="Duran D."/>
            <person name="Rey L."/>
            <person name="Navarro A."/>
            <person name="Busquets A."/>
            <person name="Imperial J."/>
            <person name="Ruiz-Argueso T."/>
        </authorList>
    </citation>
    <scope>NUCLEOTIDE SEQUENCE [LARGE SCALE GENOMIC DNA]</scope>
    <source>
        <strain evidence="9 10">CCBAU 23086</strain>
    </source>
</reference>
<dbReference type="RefSeq" id="WP_057858255.1">
    <property type="nucleotide sequence ID" value="NZ_LLYB01000059.1"/>
</dbReference>
<dbReference type="Pfam" id="PF00355">
    <property type="entry name" value="Rieske"/>
    <property type="match status" value="1"/>
</dbReference>
<comment type="caution">
    <text evidence="9">The sequence shown here is derived from an EMBL/GenBank/DDBJ whole genome shotgun (WGS) entry which is preliminary data.</text>
</comment>
<dbReference type="AlphaFoldDB" id="A0A0R3N537"/>
<dbReference type="GO" id="GO:0051537">
    <property type="term" value="F:2 iron, 2 sulfur cluster binding"/>
    <property type="evidence" value="ECO:0007669"/>
    <property type="project" value="UniProtKB-KW"/>
</dbReference>
<dbReference type="PROSITE" id="PS51296">
    <property type="entry name" value="RIESKE"/>
    <property type="match status" value="1"/>
</dbReference>
<sequence length="384" mass="43823">MSRQDQVNLLKRLLHYVETRTTAMADSPWRNEVSAYTDAERLKEEQRVLFRKHPLVMGFGSDWPTPGSFSTDDYAGLPVLIVRGRDSKLRAFLNVCRHRGAKVAQGCGKARLFSCPYHAWTYDLAGQLMGIPDERCFPDVRGERASLVELPLCEKHGLVWVIPTADGSTDFDIDPWLGGLADELASFGFASWSFYDRREIPETMNWKIVVDTFNEGYHIGFLHRDSLRDILHGNVNDFEAFGLNHRLTFPRRKLERLKAEPEDSWDLMWNTTLVYSLFPNTVLLVQGDHVELARVFPRDGRTDRAVMDLGLYVPKAPSTEEERIHWDKNMQLVLDVVTGEDFPTGRSIQIGLTSGAQTHTVYGRNEPAMIHYHQSMRTALGLNV</sequence>
<dbReference type="InterPro" id="IPR017941">
    <property type="entry name" value="Rieske_2Fe-2S"/>
</dbReference>
<dbReference type="InterPro" id="IPR001663">
    <property type="entry name" value="Rng_hydr_dOase-A"/>
</dbReference>
<keyword evidence="6" id="KW-0411">Iron-sulfur</keyword>
<evidence type="ECO:0000256" key="7">
    <source>
        <dbReference type="ARBA" id="ARBA00023027"/>
    </source>
</evidence>
<evidence type="ECO:0000256" key="6">
    <source>
        <dbReference type="ARBA" id="ARBA00023014"/>
    </source>
</evidence>
<keyword evidence="7" id="KW-0520">NAD</keyword>
<gene>
    <name evidence="9" type="ORF">CQ14_30870</name>
</gene>
<dbReference type="InterPro" id="IPR015881">
    <property type="entry name" value="ARHD_Rieske_2Fe_2S"/>
</dbReference>
<proteinExistence type="predicted"/>
<dbReference type="Gene3D" id="3.90.380.10">
    <property type="entry name" value="Naphthalene 1,2-dioxygenase Alpha Subunit, Chain A, domain 1"/>
    <property type="match status" value="1"/>
</dbReference>
<keyword evidence="3" id="KW-0479">Metal-binding</keyword>
<dbReference type="PANTHER" id="PTHR43756">
    <property type="entry name" value="CHOLINE MONOOXYGENASE, CHLOROPLASTIC"/>
    <property type="match status" value="1"/>
</dbReference>
<dbReference type="Gene3D" id="2.102.10.10">
    <property type="entry name" value="Rieske [2Fe-2S] iron-sulphur domain"/>
    <property type="match status" value="1"/>
</dbReference>
<evidence type="ECO:0000259" key="8">
    <source>
        <dbReference type="PROSITE" id="PS51296"/>
    </source>
</evidence>
<dbReference type="SUPFAM" id="SSF50022">
    <property type="entry name" value="ISP domain"/>
    <property type="match status" value="1"/>
</dbReference>
<evidence type="ECO:0000256" key="5">
    <source>
        <dbReference type="ARBA" id="ARBA00023004"/>
    </source>
</evidence>
<dbReference type="PROSITE" id="PS00570">
    <property type="entry name" value="RING_HYDROXYL_ALPHA"/>
    <property type="match status" value="1"/>
</dbReference>
<keyword evidence="2" id="KW-0001">2Fe-2S</keyword>
<dbReference type="GO" id="GO:0005506">
    <property type="term" value="F:iron ion binding"/>
    <property type="evidence" value="ECO:0007669"/>
    <property type="project" value="InterPro"/>
</dbReference>
<evidence type="ECO:0000313" key="9">
    <source>
        <dbReference type="EMBL" id="KRR25021.1"/>
    </source>
</evidence>
<organism evidence="9 10">
    <name type="scientific">Bradyrhizobium lablabi</name>
    <dbReference type="NCBI Taxonomy" id="722472"/>
    <lineage>
        <taxon>Bacteria</taxon>
        <taxon>Pseudomonadati</taxon>
        <taxon>Pseudomonadota</taxon>
        <taxon>Alphaproteobacteria</taxon>
        <taxon>Hyphomicrobiales</taxon>
        <taxon>Nitrobacteraceae</taxon>
        <taxon>Bradyrhizobium</taxon>
    </lineage>
</organism>
<evidence type="ECO:0000313" key="10">
    <source>
        <dbReference type="Proteomes" id="UP000051660"/>
    </source>
</evidence>
<evidence type="ECO:0000256" key="2">
    <source>
        <dbReference type="ARBA" id="ARBA00022714"/>
    </source>
</evidence>
<evidence type="ECO:0000256" key="4">
    <source>
        <dbReference type="ARBA" id="ARBA00023002"/>
    </source>
</evidence>
<dbReference type="Pfam" id="PF00848">
    <property type="entry name" value="Ring_hydroxyl_A"/>
    <property type="match status" value="1"/>
</dbReference>
<dbReference type="SUPFAM" id="SSF55961">
    <property type="entry name" value="Bet v1-like"/>
    <property type="match status" value="1"/>
</dbReference>
<keyword evidence="5" id="KW-0408">Iron</keyword>
<keyword evidence="4" id="KW-0560">Oxidoreductase</keyword>
<dbReference type="InterPro" id="IPR015879">
    <property type="entry name" value="Ring_hydroxy_dOase_asu_C_dom"/>
</dbReference>
<comment type="cofactor">
    <cofactor evidence="1">
        <name>Fe cation</name>
        <dbReference type="ChEBI" id="CHEBI:24875"/>
    </cofactor>
</comment>